<gene>
    <name evidence="2" type="ORF">EB796_023367</name>
</gene>
<protein>
    <submittedName>
        <fullName evidence="2">Uncharacterized protein</fullName>
    </submittedName>
</protein>
<keyword evidence="3" id="KW-1185">Reference proteome</keyword>
<evidence type="ECO:0000313" key="3">
    <source>
        <dbReference type="Proteomes" id="UP000593567"/>
    </source>
</evidence>
<evidence type="ECO:0000256" key="1">
    <source>
        <dbReference type="SAM" id="Phobius"/>
    </source>
</evidence>
<dbReference type="EMBL" id="VXIV02003322">
    <property type="protein sequence ID" value="KAF6018322.1"/>
    <property type="molecule type" value="Genomic_DNA"/>
</dbReference>
<dbReference type="AlphaFoldDB" id="A0A7J7IWN1"/>
<keyword evidence="1" id="KW-0472">Membrane</keyword>
<dbReference type="Proteomes" id="UP000593567">
    <property type="component" value="Unassembled WGS sequence"/>
</dbReference>
<evidence type="ECO:0000313" key="2">
    <source>
        <dbReference type="EMBL" id="KAF6018322.1"/>
    </source>
</evidence>
<name>A0A7J7IWN1_BUGNE</name>
<feature type="transmembrane region" description="Helical" evidence="1">
    <location>
        <begin position="21"/>
        <end position="38"/>
    </location>
</feature>
<comment type="caution">
    <text evidence="2">The sequence shown here is derived from an EMBL/GenBank/DDBJ whole genome shotgun (WGS) entry which is preliminary data.</text>
</comment>
<reference evidence="2" key="1">
    <citation type="submission" date="2020-06" db="EMBL/GenBank/DDBJ databases">
        <title>Draft genome of Bugula neritina, a colonial animal packing powerful symbionts and potential medicines.</title>
        <authorList>
            <person name="Rayko M."/>
        </authorList>
    </citation>
    <scope>NUCLEOTIDE SEQUENCE [LARGE SCALE GENOMIC DNA]</scope>
    <source>
        <strain evidence="2">Kwan_BN1</strain>
    </source>
</reference>
<keyword evidence="1" id="KW-0812">Transmembrane</keyword>
<organism evidence="2 3">
    <name type="scientific">Bugula neritina</name>
    <name type="common">Brown bryozoan</name>
    <name type="synonym">Sertularia neritina</name>
    <dbReference type="NCBI Taxonomy" id="10212"/>
    <lineage>
        <taxon>Eukaryota</taxon>
        <taxon>Metazoa</taxon>
        <taxon>Spiralia</taxon>
        <taxon>Lophotrochozoa</taxon>
        <taxon>Bryozoa</taxon>
        <taxon>Gymnolaemata</taxon>
        <taxon>Cheilostomatida</taxon>
        <taxon>Flustrina</taxon>
        <taxon>Buguloidea</taxon>
        <taxon>Bugulidae</taxon>
        <taxon>Bugula</taxon>
    </lineage>
</organism>
<proteinExistence type="predicted"/>
<accession>A0A7J7IWN1</accession>
<keyword evidence="1" id="KW-1133">Transmembrane helix</keyword>
<sequence>MYQRKVVIPDSVKERSITGRMRVIVILCLLGLSSAMFMKRTNAVYLTSLETNECLFACLFCFPEPQAEHTMLDCSNNVCMKWDDPAGTTVEQTRSCRLFHDREALYALIRDFYSSRDESP</sequence>